<evidence type="ECO:0000313" key="2">
    <source>
        <dbReference type="Proteomes" id="UP000821865"/>
    </source>
</evidence>
<gene>
    <name evidence="1" type="ORF">HPB49_024243</name>
</gene>
<organism evidence="1 2">
    <name type="scientific">Dermacentor silvarum</name>
    <name type="common">Tick</name>
    <dbReference type="NCBI Taxonomy" id="543639"/>
    <lineage>
        <taxon>Eukaryota</taxon>
        <taxon>Metazoa</taxon>
        <taxon>Ecdysozoa</taxon>
        <taxon>Arthropoda</taxon>
        <taxon>Chelicerata</taxon>
        <taxon>Arachnida</taxon>
        <taxon>Acari</taxon>
        <taxon>Parasitiformes</taxon>
        <taxon>Ixodida</taxon>
        <taxon>Ixodoidea</taxon>
        <taxon>Ixodidae</taxon>
        <taxon>Rhipicephalinae</taxon>
        <taxon>Dermacentor</taxon>
    </lineage>
</organism>
<name>A0ACB8D0W6_DERSI</name>
<accession>A0ACB8D0W6</accession>
<dbReference type="Proteomes" id="UP000821865">
    <property type="component" value="Chromosome 4"/>
</dbReference>
<reference evidence="1" key="1">
    <citation type="submission" date="2020-05" db="EMBL/GenBank/DDBJ databases">
        <title>Large-scale comparative analyses of tick genomes elucidate their genetic diversity and vector capacities.</title>
        <authorList>
            <person name="Jia N."/>
            <person name="Wang J."/>
            <person name="Shi W."/>
            <person name="Du L."/>
            <person name="Sun Y."/>
            <person name="Zhan W."/>
            <person name="Jiang J."/>
            <person name="Wang Q."/>
            <person name="Zhang B."/>
            <person name="Ji P."/>
            <person name="Sakyi L.B."/>
            <person name="Cui X."/>
            <person name="Yuan T."/>
            <person name="Jiang B."/>
            <person name="Yang W."/>
            <person name="Lam T.T.-Y."/>
            <person name="Chang Q."/>
            <person name="Ding S."/>
            <person name="Wang X."/>
            <person name="Zhu J."/>
            <person name="Ruan X."/>
            <person name="Zhao L."/>
            <person name="Wei J."/>
            <person name="Que T."/>
            <person name="Du C."/>
            <person name="Cheng J."/>
            <person name="Dai P."/>
            <person name="Han X."/>
            <person name="Huang E."/>
            <person name="Gao Y."/>
            <person name="Liu J."/>
            <person name="Shao H."/>
            <person name="Ye R."/>
            <person name="Li L."/>
            <person name="Wei W."/>
            <person name="Wang X."/>
            <person name="Wang C."/>
            <person name="Yang T."/>
            <person name="Huo Q."/>
            <person name="Li W."/>
            <person name="Guo W."/>
            <person name="Chen H."/>
            <person name="Zhou L."/>
            <person name="Ni X."/>
            <person name="Tian J."/>
            <person name="Zhou Y."/>
            <person name="Sheng Y."/>
            <person name="Liu T."/>
            <person name="Pan Y."/>
            <person name="Xia L."/>
            <person name="Li J."/>
            <person name="Zhao F."/>
            <person name="Cao W."/>
        </authorList>
    </citation>
    <scope>NUCLEOTIDE SEQUENCE</scope>
    <source>
        <strain evidence="1">Dsil-2018</strain>
    </source>
</reference>
<evidence type="ECO:0000313" key="1">
    <source>
        <dbReference type="EMBL" id="KAH7955046.1"/>
    </source>
</evidence>
<comment type="caution">
    <text evidence="1">The sequence shown here is derived from an EMBL/GenBank/DDBJ whole genome shotgun (WGS) entry which is preliminary data.</text>
</comment>
<keyword evidence="2" id="KW-1185">Reference proteome</keyword>
<proteinExistence type="predicted"/>
<dbReference type="EMBL" id="CM023473">
    <property type="protein sequence ID" value="KAH7955046.1"/>
    <property type="molecule type" value="Genomic_DNA"/>
</dbReference>
<sequence length="95" mass="11143">MTYIVASEITRRDARSRRLWHMGYAWGVIRSLCNSRQLQFLLSHRADDWSSLFGNFTKFGLGLISIMFDVLFMLQHYVFYPSGNNALKKVPHDEL</sequence>
<protein>
    <submittedName>
        <fullName evidence="1">Uncharacterized protein</fullName>
    </submittedName>
</protein>